<dbReference type="RefSeq" id="WP_269264373.1">
    <property type="nucleotide sequence ID" value="NZ_CP098247.1"/>
</dbReference>
<dbReference type="GO" id="GO:0043190">
    <property type="term" value="C:ATP-binding cassette (ABC) transporter complex"/>
    <property type="evidence" value="ECO:0007669"/>
    <property type="project" value="InterPro"/>
</dbReference>
<keyword evidence="3 6" id="KW-0812">Transmembrane</keyword>
<dbReference type="InterPro" id="IPR030923">
    <property type="entry name" value="LptG"/>
</dbReference>
<evidence type="ECO:0000256" key="2">
    <source>
        <dbReference type="ARBA" id="ARBA00022475"/>
    </source>
</evidence>
<dbReference type="AlphaFoldDB" id="A0A9E9LM55"/>
<evidence type="ECO:0000256" key="3">
    <source>
        <dbReference type="ARBA" id="ARBA00022692"/>
    </source>
</evidence>
<dbReference type="InterPro" id="IPR005495">
    <property type="entry name" value="LptG/LptF_permease"/>
</dbReference>
<evidence type="ECO:0000256" key="6">
    <source>
        <dbReference type="SAM" id="Phobius"/>
    </source>
</evidence>
<evidence type="ECO:0000256" key="4">
    <source>
        <dbReference type="ARBA" id="ARBA00022989"/>
    </source>
</evidence>
<proteinExistence type="predicted"/>
<feature type="transmembrane region" description="Helical" evidence="6">
    <location>
        <begin position="325"/>
        <end position="346"/>
    </location>
</feature>
<feature type="transmembrane region" description="Helical" evidence="6">
    <location>
        <begin position="299"/>
        <end position="318"/>
    </location>
</feature>
<dbReference type="PANTHER" id="PTHR33529:SF2">
    <property type="entry name" value="LIPOPOLYSACCHARIDE EXPORT SYSTEM PERMEASE PROTEIN LPTG"/>
    <property type="match status" value="1"/>
</dbReference>
<evidence type="ECO:0000256" key="5">
    <source>
        <dbReference type="ARBA" id="ARBA00023136"/>
    </source>
</evidence>
<keyword evidence="2" id="KW-1003">Cell membrane</keyword>
<dbReference type="GO" id="GO:0015920">
    <property type="term" value="P:lipopolysaccharide transport"/>
    <property type="evidence" value="ECO:0007669"/>
    <property type="project" value="TreeGrafter"/>
</dbReference>
<dbReference type="PANTHER" id="PTHR33529">
    <property type="entry name" value="SLR0882 PROTEIN-RELATED"/>
    <property type="match status" value="1"/>
</dbReference>
<feature type="transmembrane region" description="Helical" evidence="6">
    <location>
        <begin position="50"/>
        <end position="78"/>
    </location>
</feature>
<evidence type="ECO:0000313" key="7">
    <source>
        <dbReference type="EMBL" id="WAV91110.1"/>
    </source>
</evidence>
<sequence>MKILQRYFLSQIIKSVAFILVAFLGLFAFFDLIGELSSVGRGGYQLHHVFIYILLGFPGYIYELMPFAVLIGTIYAMALFASNSEFTIMRVSSLSTRDACWMLAKVGLVFLLFTFLVGEVLTPYTSRIASDFRNNLIGRNLSDKFRTGMWSKDTIREKGREGAVTGSRFMNIKTMRPDGTIEQIKLYEFDQNLELARTLTAVKGNYLGNHEWELNGVVETQIKSASQSKNKRFPDSAPALVTQKHDSVRLISDVTPDILSVISVDANKMSAYELAVYNRHLVENKQDATSYQIAFWKKIIYPFSVFVMMALALPFAYLHFRSGGVSLKIFTGIMIGVAFILINNLFSHIGLLNTWPPFLTAVIPSLLFLLSAVFALWWVERH</sequence>
<evidence type="ECO:0000313" key="8">
    <source>
        <dbReference type="EMBL" id="WAV96894.1"/>
    </source>
</evidence>
<feature type="transmembrane region" description="Helical" evidence="6">
    <location>
        <begin position="99"/>
        <end position="118"/>
    </location>
</feature>
<name>A0A9E9LM55_9BURK</name>
<keyword evidence="9" id="KW-1185">Reference proteome</keyword>
<feature type="transmembrane region" description="Helical" evidence="6">
    <location>
        <begin position="358"/>
        <end position="379"/>
    </location>
</feature>
<reference evidence="7" key="2">
    <citation type="journal article" date="2022" name="Front. Microbiol.">
        <title>New perspectives on an old grouping: The genomic and phenotypic variability of Oxalobacter formigenes and the implications for calcium oxalate stone prevention.</title>
        <authorList>
            <person name="Chmiel J.A."/>
            <person name="Carr C."/>
            <person name="Stuivenberg G.A."/>
            <person name="Venema R."/>
            <person name="Chanyi R.M."/>
            <person name="Al K.F."/>
            <person name="Giguere D."/>
            <person name="Say H."/>
            <person name="Akouris P.P."/>
            <person name="Dominguez Romero S.A."/>
            <person name="Kwong A."/>
            <person name="Tai V."/>
            <person name="Koval S.F."/>
            <person name="Razvi H."/>
            <person name="Bjazevic J."/>
            <person name="Burton J.P."/>
        </authorList>
    </citation>
    <scope>NUCLEOTIDE SEQUENCE</scope>
    <source>
        <strain evidence="7">OxK</strain>
    </source>
</reference>
<dbReference type="Proteomes" id="UP001164819">
    <property type="component" value="Chromosome"/>
</dbReference>
<accession>A0A9E9LM55</accession>
<organism evidence="7">
    <name type="scientific">Oxalobacter aliiformigenes</name>
    <dbReference type="NCBI Taxonomy" id="2946593"/>
    <lineage>
        <taxon>Bacteria</taxon>
        <taxon>Pseudomonadati</taxon>
        <taxon>Pseudomonadota</taxon>
        <taxon>Betaproteobacteria</taxon>
        <taxon>Burkholderiales</taxon>
        <taxon>Oxalobacteraceae</taxon>
        <taxon>Oxalobacter</taxon>
    </lineage>
</organism>
<keyword evidence="4 6" id="KW-1133">Transmembrane helix</keyword>
<feature type="transmembrane region" description="Helical" evidence="6">
    <location>
        <begin position="12"/>
        <end position="30"/>
    </location>
</feature>
<dbReference type="Pfam" id="PF03739">
    <property type="entry name" value="LptF_LptG"/>
    <property type="match status" value="1"/>
</dbReference>
<dbReference type="EMBL" id="CP098251">
    <property type="protein sequence ID" value="WAV91110.1"/>
    <property type="molecule type" value="Genomic_DNA"/>
</dbReference>
<comment type="subcellular location">
    <subcellularLocation>
        <location evidence="1">Cell membrane</location>
        <topology evidence="1">Multi-pass membrane protein</topology>
    </subcellularLocation>
</comment>
<gene>
    <name evidence="7" type="primary">lptG</name>
    <name evidence="8" type="ORF">NB645_08755</name>
    <name evidence="7" type="ORF">NB646_09885</name>
</gene>
<dbReference type="Proteomes" id="UP001164794">
    <property type="component" value="Chromosome"/>
</dbReference>
<evidence type="ECO:0000313" key="9">
    <source>
        <dbReference type="Proteomes" id="UP001164794"/>
    </source>
</evidence>
<protein>
    <submittedName>
        <fullName evidence="7">LPS export ABC transporter permease LptG</fullName>
    </submittedName>
</protein>
<dbReference type="EMBL" id="CP098248">
    <property type="protein sequence ID" value="WAV96894.1"/>
    <property type="molecule type" value="Genomic_DNA"/>
</dbReference>
<reference evidence="8" key="1">
    <citation type="journal article" date="2022" name="Front. Microbiol.">
        <title>New perspectives on an old grouping: The genomic and phenotypic variability of Oxalobacter formigenes and the implications for calcium oxalate stone prevention.</title>
        <authorList>
            <person name="Chmiel J.A."/>
            <person name="Carr C."/>
            <person name="Stuivenberg G.A."/>
            <person name="Venema R."/>
            <person name="Chanyi R.M."/>
            <person name="Al K.F."/>
            <person name="Giguere D."/>
            <person name="Say H."/>
            <person name="Akouris P.P."/>
            <person name="Dominguez Romero S.A."/>
            <person name="Kwong A."/>
            <person name="Tai V."/>
            <person name="Koval S.F."/>
            <person name="Razvi H."/>
            <person name="Bjazevic J."/>
            <person name="Burton J.P."/>
        </authorList>
    </citation>
    <scope>NUCLEOTIDE SEQUENCE</scope>
    <source>
        <strain evidence="8">HOxNP-1</strain>
    </source>
</reference>
<evidence type="ECO:0000256" key="1">
    <source>
        <dbReference type="ARBA" id="ARBA00004651"/>
    </source>
</evidence>
<dbReference type="GO" id="GO:0055085">
    <property type="term" value="P:transmembrane transport"/>
    <property type="evidence" value="ECO:0007669"/>
    <property type="project" value="InterPro"/>
</dbReference>
<keyword evidence="5 6" id="KW-0472">Membrane</keyword>
<dbReference type="NCBIfam" id="TIGR04408">
    <property type="entry name" value="LptG_lptG"/>
    <property type="match status" value="1"/>
</dbReference>